<dbReference type="AlphaFoldDB" id="A0A397JT58"/>
<evidence type="ECO:0000313" key="1">
    <source>
        <dbReference type="EMBL" id="RHZ90148.1"/>
    </source>
</evidence>
<accession>A0A397JT58</accession>
<keyword evidence="2" id="KW-1185">Reference proteome</keyword>
<proteinExistence type="predicted"/>
<evidence type="ECO:0008006" key="3">
    <source>
        <dbReference type="Google" id="ProtNLM"/>
    </source>
</evidence>
<evidence type="ECO:0000313" key="2">
    <source>
        <dbReference type="Proteomes" id="UP000266861"/>
    </source>
</evidence>
<dbReference type="STRING" id="1348612.A0A397JT58"/>
<gene>
    <name evidence="1" type="ORF">Glove_7g38</name>
</gene>
<dbReference type="EMBL" id="PQFF01000005">
    <property type="protein sequence ID" value="RHZ90148.1"/>
    <property type="molecule type" value="Genomic_DNA"/>
</dbReference>
<name>A0A397JT58_9GLOM</name>
<comment type="caution">
    <text evidence="1">The sequence shown here is derived from an EMBL/GenBank/DDBJ whole genome shotgun (WGS) entry which is preliminary data.</text>
</comment>
<protein>
    <recommendedName>
        <fullName evidence="3">MULE transposase domain-containing protein</fullName>
    </recommendedName>
</protein>
<dbReference type="OrthoDB" id="2434592at2759"/>
<organism evidence="1 2">
    <name type="scientific">Diversispora epigaea</name>
    <dbReference type="NCBI Taxonomy" id="1348612"/>
    <lineage>
        <taxon>Eukaryota</taxon>
        <taxon>Fungi</taxon>
        <taxon>Fungi incertae sedis</taxon>
        <taxon>Mucoromycota</taxon>
        <taxon>Glomeromycotina</taxon>
        <taxon>Glomeromycetes</taxon>
        <taxon>Diversisporales</taxon>
        <taxon>Diversisporaceae</taxon>
        <taxon>Diversispora</taxon>
    </lineage>
</organism>
<sequence>MSSSSGPLIINKNINNKQQYYKGKISQKKQTDNLMIVDFYNFHDFIAENIENTNNNNHKENTQNNNLEFKVSYTIDITTLDGNSKEKATRIVEVISDFKLYVVHANVDGTGFLLAYLFLENNSNCDNGIHTATLIDFFLELKSCELEPEFFLTNKDFAQISAANFVWKNIKIQLYLWHIKKAVETKLSNNKKLQQINYNGIATQQQFSFIDPSFKLTLNKDKINFCPKELRLLIWELMKNIFTNIHLFL</sequence>
<reference evidence="1 2" key="1">
    <citation type="submission" date="2018-08" db="EMBL/GenBank/DDBJ databases">
        <title>Genome and evolution of the arbuscular mycorrhizal fungus Diversispora epigaea (formerly Glomus versiforme) and its bacterial endosymbionts.</title>
        <authorList>
            <person name="Sun X."/>
            <person name="Fei Z."/>
            <person name="Harrison M."/>
        </authorList>
    </citation>
    <scope>NUCLEOTIDE SEQUENCE [LARGE SCALE GENOMIC DNA]</scope>
    <source>
        <strain evidence="1 2">IT104</strain>
    </source>
</reference>
<dbReference type="Proteomes" id="UP000266861">
    <property type="component" value="Unassembled WGS sequence"/>
</dbReference>